<dbReference type="Proteomes" id="UP000050794">
    <property type="component" value="Unassembled WGS sequence"/>
</dbReference>
<keyword evidence="1" id="KW-0472">Membrane</keyword>
<dbReference type="Gene3D" id="2.40.10.10">
    <property type="entry name" value="Trypsin-like serine proteases"/>
    <property type="match status" value="1"/>
</dbReference>
<feature type="domain" description="Peptidase S1" evidence="2">
    <location>
        <begin position="1"/>
        <end position="235"/>
    </location>
</feature>
<dbReference type="EMBL" id="UYWY01000550">
    <property type="protein sequence ID" value="VDM25116.1"/>
    <property type="molecule type" value="Genomic_DNA"/>
</dbReference>
<accession>A0A183TXE9</accession>
<sequence>MRYGRVLPSEPITDFAVLELEAPLDARFADIRPLCLPKPSEQLPIYYMAFGYGSTESEQGNEVNVNLHYLNGVKAISELECITMSNLTGSDCERVIAFRSPQYNKSLCKHVGRAEEVSSLRGSALRQRGCRSPRFKILLLETTIHKKSFVTPGQHDTYDRPSNSQPCYEYQQTGTNNVTLGDSGGGVIGMVNGRQTLFGVISVGEDACDAPDAESYVAVATRLSYHHDFICLHTGICPLGYDRYSKSEYSTNAEPFVYMDVQYDSILPARLTSSPASVTTSRSVERNFSIIYFLILIFLVLCTLIYV</sequence>
<dbReference type="WBParaSite" id="TCNE_0000091801-mRNA-1">
    <property type="protein sequence ID" value="TCNE_0000091801-mRNA-1"/>
    <property type="gene ID" value="TCNE_0000091801"/>
</dbReference>
<keyword evidence="4" id="KW-1185">Reference proteome</keyword>
<keyword evidence="1" id="KW-0812">Transmembrane</keyword>
<reference evidence="5" key="1">
    <citation type="submission" date="2016-06" db="UniProtKB">
        <authorList>
            <consortium name="WormBaseParasite"/>
        </authorList>
    </citation>
    <scope>IDENTIFICATION</scope>
</reference>
<name>A0A183TXE9_TOXCA</name>
<reference evidence="3 4" key="2">
    <citation type="submission" date="2018-11" db="EMBL/GenBank/DDBJ databases">
        <authorList>
            <consortium name="Pathogen Informatics"/>
        </authorList>
    </citation>
    <scope>NUCLEOTIDE SEQUENCE [LARGE SCALE GENOMIC DNA]</scope>
</reference>
<dbReference type="InterPro" id="IPR001254">
    <property type="entry name" value="Trypsin_dom"/>
</dbReference>
<dbReference type="AlphaFoldDB" id="A0A183TXE9"/>
<evidence type="ECO:0000313" key="5">
    <source>
        <dbReference type="WBParaSite" id="TCNE_0000091801-mRNA-1"/>
    </source>
</evidence>
<evidence type="ECO:0000313" key="4">
    <source>
        <dbReference type="Proteomes" id="UP000050794"/>
    </source>
</evidence>
<dbReference type="GO" id="GO:0006508">
    <property type="term" value="P:proteolysis"/>
    <property type="evidence" value="ECO:0007669"/>
    <property type="project" value="InterPro"/>
</dbReference>
<gene>
    <name evidence="3" type="ORF">TCNE_LOCUS919</name>
</gene>
<keyword evidence="1" id="KW-1133">Transmembrane helix</keyword>
<dbReference type="PANTHER" id="PTHR24260">
    <property type="match status" value="1"/>
</dbReference>
<dbReference type="GO" id="GO:0004252">
    <property type="term" value="F:serine-type endopeptidase activity"/>
    <property type="evidence" value="ECO:0007669"/>
    <property type="project" value="InterPro"/>
</dbReference>
<dbReference type="PANTHER" id="PTHR24260:SF136">
    <property type="entry name" value="GH08193P-RELATED"/>
    <property type="match status" value="1"/>
</dbReference>
<feature type="transmembrane region" description="Helical" evidence="1">
    <location>
        <begin position="288"/>
        <end position="306"/>
    </location>
</feature>
<dbReference type="SUPFAM" id="SSF50494">
    <property type="entry name" value="Trypsin-like serine proteases"/>
    <property type="match status" value="1"/>
</dbReference>
<organism evidence="4 5">
    <name type="scientific">Toxocara canis</name>
    <name type="common">Canine roundworm</name>
    <dbReference type="NCBI Taxonomy" id="6265"/>
    <lineage>
        <taxon>Eukaryota</taxon>
        <taxon>Metazoa</taxon>
        <taxon>Ecdysozoa</taxon>
        <taxon>Nematoda</taxon>
        <taxon>Chromadorea</taxon>
        <taxon>Rhabditida</taxon>
        <taxon>Spirurina</taxon>
        <taxon>Ascaridomorpha</taxon>
        <taxon>Ascaridoidea</taxon>
        <taxon>Toxocaridae</taxon>
        <taxon>Toxocara</taxon>
    </lineage>
</organism>
<protein>
    <submittedName>
        <fullName evidence="5">Peptidase S1 domain-containing protein</fullName>
    </submittedName>
</protein>
<evidence type="ECO:0000259" key="2">
    <source>
        <dbReference type="PROSITE" id="PS50240"/>
    </source>
</evidence>
<evidence type="ECO:0000256" key="1">
    <source>
        <dbReference type="SAM" id="Phobius"/>
    </source>
</evidence>
<evidence type="ECO:0000313" key="3">
    <source>
        <dbReference type="EMBL" id="VDM25116.1"/>
    </source>
</evidence>
<proteinExistence type="predicted"/>
<dbReference type="InterPro" id="IPR009003">
    <property type="entry name" value="Peptidase_S1_PA"/>
</dbReference>
<dbReference type="InterPro" id="IPR051333">
    <property type="entry name" value="CLIP_Serine_Protease"/>
</dbReference>
<dbReference type="PROSITE" id="PS50240">
    <property type="entry name" value="TRYPSIN_DOM"/>
    <property type="match status" value="1"/>
</dbReference>
<dbReference type="InterPro" id="IPR043504">
    <property type="entry name" value="Peptidase_S1_PA_chymotrypsin"/>
</dbReference>